<reference evidence="15 16" key="4">
    <citation type="journal article" date="2019" name="Nat. Med.">
        <title>A library of human gut bacterial isolates paired with longitudinal multiomics data enables mechanistic microbiome research.</title>
        <authorList>
            <person name="Poyet M."/>
            <person name="Groussin M."/>
            <person name="Gibbons S.M."/>
            <person name="Avila-Pacheco J."/>
            <person name="Jiang X."/>
            <person name="Kearney S.M."/>
            <person name="Perrotta A.R."/>
            <person name="Berdy B."/>
            <person name="Zhao S."/>
            <person name="Lieberman T.D."/>
            <person name="Swanson P.K."/>
            <person name="Smith M."/>
            <person name="Roesemann S."/>
            <person name="Alexander J.E."/>
            <person name="Rich S.A."/>
            <person name="Livny J."/>
            <person name="Vlamakis H."/>
            <person name="Clish C."/>
            <person name="Bullock K."/>
            <person name="Deik A."/>
            <person name="Scott J."/>
            <person name="Pierce K.A."/>
            <person name="Xavier R.J."/>
            <person name="Alm E.J."/>
        </authorList>
    </citation>
    <scope>NUCLEOTIDE SEQUENCE [LARGE SCALE GENOMIC DNA]</scope>
    <source>
        <strain evidence="11 16">BIOML-A10</strain>
        <strain evidence="10 15">BIOML-A11</strain>
    </source>
</reference>
<dbReference type="RefSeq" id="WP_057327857.1">
    <property type="nucleotide sequence ID" value="NZ_CZBM01000002.1"/>
</dbReference>
<evidence type="ECO:0000313" key="16">
    <source>
        <dbReference type="Proteomes" id="UP000471216"/>
    </source>
</evidence>
<dbReference type="AlphaFoldDB" id="A0A174R277"/>
<evidence type="ECO:0000259" key="8">
    <source>
        <dbReference type="Pfam" id="PF01757"/>
    </source>
</evidence>
<dbReference type="Proteomes" id="UP000095332">
    <property type="component" value="Unassembled WGS sequence"/>
</dbReference>
<feature type="transmembrane region" description="Helical" evidence="7">
    <location>
        <begin position="315"/>
        <end position="334"/>
    </location>
</feature>
<evidence type="ECO:0000313" key="12">
    <source>
        <dbReference type="EMBL" id="OUP22917.1"/>
    </source>
</evidence>
<feature type="transmembrane region" description="Helical" evidence="7">
    <location>
        <begin position="185"/>
        <end position="202"/>
    </location>
</feature>
<feature type="transmembrane region" description="Helical" evidence="7">
    <location>
        <begin position="349"/>
        <end position="371"/>
    </location>
</feature>
<dbReference type="EMBL" id="WKMX01000011">
    <property type="protein sequence ID" value="MRZ06921.1"/>
    <property type="molecule type" value="Genomic_DNA"/>
</dbReference>
<feature type="transmembrane region" description="Helical" evidence="7">
    <location>
        <begin position="222"/>
        <end position="239"/>
    </location>
</feature>
<dbReference type="GO" id="GO:0009246">
    <property type="term" value="P:enterobacterial common antigen biosynthetic process"/>
    <property type="evidence" value="ECO:0007669"/>
    <property type="project" value="TreeGrafter"/>
</dbReference>
<reference evidence="9 13" key="1">
    <citation type="submission" date="2015-09" db="EMBL/GenBank/DDBJ databases">
        <authorList>
            <consortium name="Pathogen Informatics"/>
        </authorList>
    </citation>
    <scope>NUCLEOTIDE SEQUENCE [LARGE SCALE GENOMIC DNA]</scope>
    <source>
        <strain evidence="9 13">2789STDY5834948</strain>
    </source>
</reference>
<name>A0A174R277_PARDI</name>
<gene>
    <name evidence="12" type="ORF">B5F32_01635</name>
    <name evidence="9" type="ORF">ERS852560_00667</name>
    <name evidence="11" type="ORF">GKD54_11925</name>
    <name evidence="10" type="ORF">GKD58_04990</name>
</gene>
<dbReference type="InterPro" id="IPR002656">
    <property type="entry name" value="Acyl_transf_3_dom"/>
</dbReference>
<feature type="transmembrane region" description="Helical" evidence="7">
    <location>
        <begin position="159"/>
        <end position="178"/>
    </location>
</feature>
<organism evidence="9 13">
    <name type="scientific">Parabacteroides distasonis</name>
    <dbReference type="NCBI Taxonomy" id="823"/>
    <lineage>
        <taxon>Bacteria</taxon>
        <taxon>Pseudomonadati</taxon>
        <taxon>Bacteroidota</taxon>
        <taxon>Bacteroidia</taxon>
        <taxon>Bacteroidales</taxon>
        <taxon>Tannerellaceae</taxon>
        <taxon>Parabacteroides</taxon>
    </lineage>
</organism>
<evidence type="ECO:0000256" key="7">
    <source>
        <dbReference type="SAM" id="Phobius"/>
    </source>
</evidence>
<evidence type="ECO:0000256" key="4">
    <source>
        <dbReference type="ARBA" id="ARBA00022692"/>
    </source>
</evidence>
<keyword evidence="4 7" id="KW-0812">Transmembrane</keyword>
<evidence type="ECO:0000256" key="1">
    <source>
        <dbReference type="ARBA" id="ARBA00004651"/>
    </source>
</evidence>
<evidence type="ECO:0000256" key="3">
    <source>
        <dbReference type="ARBA" id="ARBA00022475"/>
    </source>
</evidence>
<dbReference type="Proteomes" id="UP000450599">
    <property type="component" value="Unassembled WGS sequence"/>
</dbReference>
<evidence type="ECO:0000256" key="5">
    <source>
        <dbReference type="ARBA" id="ARBA00022989"/>
    </source>
</evidence>
<keyword evidence="6 7" id="KW-0472">Membrane</keyword>
<keyword evidence="10" id="KW-0012">Acyltransferase</keyword>
<comment type="similarity">
    <text evidence="2">Belongs to the acyltransferase 3 family.</text>
</comment>
<dbReference type="EMBL" id="CZBM01000002">
    <property type="protein sequence ID" value="CUP77220.1"/>
    <property type="molecule type" value="Genomic_DNA"/>
</dbReference>
<evidence type="ECO:0000313" key="15">
    <source>
        <dbReference type="Proteomes" id="UP000450599"/>
    </source>
</evidence>
<evidence type="ECO:0000313" key="14">
    <source>
        <dbReference type="Proteomes" id="UP000195950"/>
    </source>
</evidence>
<evidence type="ECO:0000256" key="6">
    <source>
        <dbReference type="ARBA" id="ARBA00023136"/>
    </source>
</evidence>
<reference evidence="12" key="3">
    <citation type="journal article" date="2018" name="BMC Genomics">
        <title>Whole genome sequencing and function prediction of 133 gut anaerobes isolated from chicken caecum in pure cultures.</title>
        <authorList>
            <person name="Medvecky M."/>
            <person name="Cejkova D."/>
            <person name="Polansky O."/>
            <person name="Karasova D."/>
            <person name="Kubasova T."/>
            <person name="Cizek A."/>
            <person name="Rychlik I."/>
        </authorList>
    </citation>
    <scope>NUCLEOTIDE SEQUENCE</scope>
    <source>
        <strain evidence="12">An199</strain>
    </source>
</reference>
<accession>A0A174R277</accession>
<feature type="transmembrane region" description="Helical" evidence="7">
    <location>
        <begin position="251"/>
        <end position="271"/>
    </location>
</feature>
<dbReference type="GO" id="GO:0005886">
    <property type="term" value="C:plasma membrane"/>
    <property type="evidence" value="ECO:0007669"/>
    <property type="project" value="UniProtKB-SubCell"/>
</dbReference>
<feature type="transmembrane region" description="Helical" evidence="7">
    <location>
        <begin position="283"/>
        <end position="303"/>
    </location>
</feature>
<dbReference type="PANTHER" id="PTHR40074">
    <property type="entry name" value="O-ACETYLTRANSFERASE WECH"/>
    <property type="match status" value="1"/>
</dbReference>
<sequence>MQNVTNPTVKTHVVWLDVVRLIAMFTVVCCHCTDPFNFYPGDSPIIGDIKFWGAAYGAFLRPCVPLFVMITGALLLPVREETSIFYKKRILRVFWPFLIWSVIYNLFPWFTGLLGLRPELILDFFPYSGEEVTRQSLSVSLDYIAQIPFNFSLLDVHMWYIYLLIGLYLYLPIFSAWVEKASEKAKLWFLVGWGVTLFIPYYREFVSPYIWGGCSWNEFNMLYYFAGFNGYLLLGHYLRNHDWSSGKIVGIGIPMFVVGYAITFFGFRYTTALPAYTEEQLELFFYYCSPNVVMMTIPIFLLAKKVNVKSDTIKRMLANLTICGFGIYMVHYFFTGPSVLLARALNIPLGLQIPAASVVAFAVSWLIVLGIRKICGKKAKYIVG</sequence>
<evidence type="ECO:0000313" key="13">
    <source>
        <dbReference type="Proteomes" id="UP000095332"/>
    </source>
</evidence>
<dbReference type="Proteomes" id="UP000471216">
    <property type="component" value="Unassembled WGS sequence"/>
</dbReference>
<dbReference type="EMBL" id="WKMW01000004">
    <property type="protein sequence ID" value="MRY83630.1"/>
    <property type="molecule type" value="Genomic_DNA"/>
</dbReference>
<dbReference type="PANTHER" id="PTHR40074:SF2">
    <property type="entry name" value="O-ACETYLTRANSFERASE WECH"/>
    <property type="match status" value="1"/>
</dbReference>
<comment type="subcellular location">
    <subcellularLocation>
        <location evidence="1">Cell membrane</location>
        <topology evidence="1">Multi-pass membrane protein</topology>
    </subcellularLocation>
</comment>
<evidence type="ECO:0000256" key="2">
    <source>
        <dbReference type="ARBA" id="ARBA00007400"/>
    </source>
</evidence>
<dbReference type="GO" id="GO:0016413">
    <property type="term" value="F:O-acetyltransferase activity"/>
    <property type="evidence" value="ECO:0007669"/>
    <property type="project" value="TreeGrafter"/>
</dbReference>
<reference evidence="14" key="2">
    <citation type="submission" date="2017-04" db="EMBL/GenBank/DDBJ databases">
        <title>Function of individual gut microbiota members based on whole genome sequencing of pure cultures obtained from chicken caecum.</title>
        <authorList>
            <person name="Medvecky M."/>
            <person name="Cejkova D."/>
            <person name="Polansky O."/>
            <person name="Karasova D."/>
            <person name="Kubasova T."/>
            <person name="Cizek A."/>
            <person name="Rychlik I."/>
        </authorList>
    </citation>
    <scope>NUCLEOTIDE SEQUENCE [LARGE SCALE GENOMIC DNA]</scope>
    <source>
        <strain evidence="14">An199</strain>
    </source>
</reference>
<keyword evidence="3" id="KW-1003">Cell membrane</keyword>
<dbReference type="Proteomes" id="UP000195950">
    <property type="component" value="Unassembled WGS sequence"/>
</dbReference>
<feature type="domain" description="Acyltransferase 3" evidence="8">
    <location>
        <begin position="14"/>
        <end position="368"/>
    </location>
</feature>
<keyword evidence="5 7" id="KW-1133">Transmembrane helix</keyword>
<protein>
    <submittedName>
        <fullName evidence="12">Acyl-transferase</fullName>
    </submittedName>
    <submittedName>
        <fullName evidence="10">Acyltransferase family protein</fullName>
    </submittedName>
</protein>
<dbReference type="EMBL" id="NFJX01000001">
    <property type="protein sequence ID" value="OUP22917.1"/>
    <property type="molecule type" value="Genomic_DNA"/>
</dbReference>
<evidence type="ECO:0000313" key="10">
    <source>
        <dbReference type="EMBL" id="MRY83630.1"/>
    </source>
</evidence>
<evidence type="ECO:0000313" key="11">
    <source>
        <dbReference type="EMBL" id="MRZ06921.1"/>
    </source>
</evidence>
<dbReference type="Pfam" id="PF01757">
    <property type="entry name" value="Acyl_transf_3"/>
    <property type="match status" value="1"/>
</dbReference>
<feature type="transmembrane region" description="Helical" evidence="7">
    <location>
        <begin position="90"/>
        <end position="110"/>
    </location>
</feature>
<evidence type="ECO:0000313" key="9">
    <source>
        <dbReference type="EMBL" id="CUP77220.1"/>
    </source>
</evidence>
<feature type="transmembrane region" description="Helical" evidence="7">
    <location>
        <begin position="59"/>
        <end position="78"/>
    </location>
</feature>
<keyword evidence="10" id="KW-0808">Transferase</keyword>
<proteinExistence type="inferred from homology"/>